<evidence type="ECO:0000313" key="15">
    <source>
        <dbReference type="Proteomes" id="UP000443090"/>
    </source>
</evidence>
<evidence type="ECO:0000256" key="12">
    <source>
        <dbReference type="SAM" id="Phobius"/>
    </source>
</evidence>
<dbReference type="InterPro" id="IPR019623">
    <property type="entry name" value="Rot1"/>
</dbReference>
<keyword evidence="9 12" id="KW-0472">Membrane</keyword>
<accession>A0A8H8RQT6</accession>
<protein>
    <recommendedName>
        <fullName evidence="4">Protein ROT1</fullName>
    </recommendedName>
    <alternativeName>
        <fullName evidence="3">Protein rot1</fullName>
    </alternativeName>
</protein>
<dbReference type="GO" id="GO:0006458">
    <property type="term" value="P:'de novo' protein folding"/>
    <property type="evidence" value="ECO:0007669"/>
    <property type="project" value="InterPro"/>
</dbReference>
<evidence type="ECO:0000256" key="13">
    <source>
        <dbReference type="SAM" id="SignalP"/>
    </source>
</evidence>
<feature type="transmembrane region" description="Helical" evidence="12">
    <location>
        <begin position="279"/>
        <end position="296"/>
    </location>
</feature>
<sequence>MASLSLPSLLLAGACLVSSATAAIDKQLVGTWSTKSGKVITGPSENALATTKQDADCRLLDIGLLQPRKRQFYRAQSYWHFILLHGRWILRGGILQSHFKSYVEYEQTFYWQDKTNADDVSIAADPSCAQGIMQFQHGTVTMNTDLSLSFEPFKVDGRQLQSDPCTSDNGKFARYNQTETMAKWQVYIDPYSKRTRLDLYGFDGKVMNPMYLAYSPPVMLPTQTMNPTPEATASATGSAKKRDLGGSANEQIPIPLNKDSHIHATPAPLPLMHRVDLNVVWWSGIAMIVFGGTAYFL</sequence>
<keyword evidence="6 13" id="KW-0732">Signal</keyword>
<dbReference type="Pfam" id="PF10681">
    <property type="entry name" value="Rot1"/>
    <property type="match status" value="1"/>
</dbReference>
<dbReference type="AlphaFoldDB" id="A0A8H8RQT6"/>
<feature type="compositionally biased region" description="Polar residues" evidence="11">
    <location>
        <begin position="226"/>
        <end position="237"/>
    </location>
</feature>
<evidence type="ECO:0000313" key="14">
    <source>
        <dbReference type="EMBL" id="TVY39012.1"/>
    </source>
</evidence>
<gene>
    <name evidence="14" type="primary">rot1</name>
    <name evidence="14" type="ORF">LOCC1_G003686</name>
</gene>
<dbReference type="GO" id="GO:0051082">
    <property type="term" value="F:unfolded protein binding"/>
    <property type="evidence" value="ECO:0007669"/>
    <property type="project" value="TreeGrafter"/>
</dbReference>
<evidence type="ECO:0000256" key="5">
    <source>
        <dbReference type="ARBA" id="ARBA00022692"/>
    </source>
</evidence>
<evidence type="ECO:0000256" key="11">
    <source>
        <dbReference type="SAM" id="MobiDB-lite"/>
    </source>
</evidence>
<name>A0A8H8RQT6_9HELO</name>
<evidence type="ECO:0000256" key="6">
    <source>
        <dbReference type="ARBA" id="ARBA00022729"/>
    </source>
</evidence>
<feature type="chain" id="PRO_5034979964" description="Protein ROT1" evidence="13">
    <location>
        <begin position="23"/>
        <end position="297"/>
    </location>
</feature>
<evidence type="ECO:0000256" key="2">
    <source>
        <dbReference type="ARBA" id="ARBA00007149"/>
    </source>
</evidence>
<dbReference type="PANTHER" id="PTHR28090">
    <property type="entry name" value="PROTEIN ROT1"/>
    <property type="match status" value="1"/>
</dbReference>
<comment type="similarity">
    <text evidence="2">Belongs to the ROT1 family.</text>
</comment>
<organism evidence="14 15">
    <name type="scientific">Lachnellula occidentalis</name>
    <dbReference type="NCBI Taxonomy" id="215460"/>
    <lineage>
        <taxon>Eukaryota</taxon>
        <taxon>Fungi</taxon>
        <taxon>Dikarya</taxon>
        <taxon>Ascomycota</taxon>
        <taxon>Pezizomycotina</taxon>
        <taxon>Leotiomycetes</taxon>
        <taxon>Helotiales</taxon>
        <taxon>Lachnaceae</taxon>
        <taxon>Lachnellula</taxon>
    </lineage>
</organism>
<evidence type="ECO:0000256" key="4">
    <source>
        <dbReference type="ARBA" id="ARBA00017291"/>
    </source>
</evidence>
<dbReference type="Proteomes" id="UP000443090">
    <property type="component" value="Unassembled WGS sequence"/>
</dbReference>
<evidence type="ECO:0000256" key="8">
    <source>
        <dbReference type="ARBA" id="ARBA00022989"/>
    </source>
</evidence>
<dbReference type="EMBL" id="QGMI01000554">
    <property type="protein sequence ID" value="TVY39012.1"/>
    <property type="molecule type" value="Genomic_DNA"/>
</dbReference>
<keyword evidence="8 12" id="KW-1133">Transmembrane helix</keyword>
<keyword evidence="5 12" id="KW-0812">Transmembrane</keyword>
<evidence type="ECO:0000256" key="10">
    <source>
        <dbReference type="ARBA" id="ARBA00024969"/>
    </source>
</evidence>
<comment type="function">
    <text evidence="10">Required for normal levels of the cell wall 1,6-beta-glucan. Involved in a protein folding machinery chaperoning proteins acting in various physiological processes including cell wall synthesis and lysis of autophagic bodies.</text>
</comment>
<feature type="signal peptide" evidence="13">
    <location>
        <begin position="1"/>
        <end position="22"/>
    </location>
</feature>
<proteinExistence type="inferred from homology"/>
<evidence type="ECO:0000256" key="9">
    <source>
        <dbReference type="ARBA" id="ARBA00023136"/>
    </source>
</evidence>
<keyword evidence="7" id="KW-0256">Endoplasmic reticulum</keyword>
<dbReference type="PANTHER" id="PTHR28090:SF1">
    <property type="entry name" value="PROTEIN ROT1"/>
    <property type="match status" value="1"/>
</dbReference>
<comment type="caution">
    <text evidence="14">The sequence shown here is derived from an EMBL/GenBank/DDBJ whole genome shotgun (WGS) entry which is preliminary data.</text>
</comment>
<dbReference type="OrthoDB" id="5327821at2759"/>
<keyword evidence="15" id="KW-1185">Reference proteome</keyword>
<evidence type="ECO:0000256" key="1">
    <source>
        <dbReference type="ARBA" id="ARBA00004115"/>
    </source>
</evidence>
<evidence type="ECO:0000256" key="3">
    <source>
        <dbReference type="ARBA" id="ARBA00016195"/>
    </source>
</evidence>
<comment type="subcellular location">
    <subcellularLocation>
        <location evidence="1">Endoplasmic reticulum membrane</location>
        <topology evidence="1">Single-pass type I membrane protein</topology>
    </subcellularLocation>
</comment>
<evidence type="ECO:0000256" key="7">
    <source>
        <dbReference type="ARBA" id="ARBA00022824"/>
    </source>
</evidence>
<reference evidence="14 15" key="1">
    <citation type="submission" date="2018-05" db="EMBL/GenBank/DDBJ databases">
        <title>Genome sequencing and assembly of the regulated plant pathogen Lachnellula willkommii and related sister species for the development of diagnostic species identification markers.</title>
        <authorList>
            <person name="Giroux E."/>
            <person name="Bilodeau G."/>
        </authorList>
    </citation>
    <scope>NUCLEOTIDE SEQUENCE [LARGE SCALE GENOMIC DNA]</scope>
    <source>
        <strain evidence="14 15">CBS 160.35</strain>
    </source>
</reference>
<dbReference type="GO" id="GO:0005789">
    <property type="term" value="C:endoplasmic reticulum membrane"/>
    <property type="evidence" value="ECO:0007669"/>
    <property type="project" value="UniProtKB-SubCell"/>
</dbReference>
<feature type="region of interest" description="Disordered" evidence="11">
    <location>
        <begin position="226"/>
        <end position="252"/>
    </location>
</feature>